<dbReference type="InterPro" id="IPR003819">
    <property type="entry name" value="TauD/TfdA-like"/>
</dbReference>
<dbReference type="SUPFAM" id="SSF51197">
    <property type="entry name" value="Clavaminate synthase-like"/>
    <property type="match status" value="1"/>
</dbReference>
<reference evidence="7 8" key="1">
    <citation type="journal article" date="2015" name="Genome Biol. Evol.">
        <title>Phylogenomic analyses indicate that early fungi evolved digesting cell walls of algal ancestors of land plants.</title>
        <authorList>
            <person name="Chang Y."/>
            <person name="Wang S."/>
            <person name="Sekimoto S."/>
            <person name="Aerts A.L."/>
            <person name="Choi C."/>
            <person name="Clum A."/>
            <person name="LaButti K.M."/>
            <person name="Lindquist E.A."/>
            <person name="Yee Ngan C."/>
            <person name="Ohm R.A."/>
            <person name="Salamov A.A."/>
            <person name="Grigoriev I.V."/>
            <person name="Spatafora J.W."/>
            <person name="Berbee M.L."/>
        </authorList>
    </citation>
    <scope>NUCLEOTIDE SEQUENCE [LARGE SCALE GENOMIC DNA]</scope>
    <source>
        <strain evidence="7 8">JEL478</strain>
    </source>
</reference>
<evidence type="ECO:0000256" key="4">
    <source>
        <dbReference type="ARBA" id="ARBA00023002"/>
    </source>
</evidence>
<keyword evidence="4" id="KW-0560">Oxidoreductase</keyword>
<keyword evidence="8" id="KW-1185">Reference proteome</keyword>
<dbReference type="GO" id="GO:0046872">
    <property type="term" value="F:metal ion binding"/>
    <property type="evidence" value="ECO:0007669"/>
    <property type="project" value="UniProtKB-KW"/>
</dbReference>
<keyword evidence="5" id="KW-0408">Iron</keyword>
<dbReference type="GO" id="GO:0005737">
    <property type="term" value="C:cytoplasm"/>
    <property type="evidence" value="ECO:0007669"/>
    <property type="project" value="TreeGrafter"/>
</dbReference>
<accession>A0A139A6D1</accession>
<dbReference type="InterPro" id="IPR042098">
    <property type="entry name" value="TauD-like_sf"/>
</dbReference>
<dbReference type="Pfam" id="PF02668">
    <property type="entry name" value="TauD"/>
    <property type="match status" value="1"/>
</dbReference>
<keyword evidence="3 7" id="KW-0223">Dioxygenase</keyword>
<dbReference type="EMBL" id="KQ965794">
    <property type="protein sequence ID" value="KXS11933.1"/>
    <property type="molecule type" value="Genomic_DNA"/>
</dbReference>
<evidence type="ECO:0000256" key="3">
    <source>
        <dbReference type="ARBA" id="ARBA00022964"/>
    </source>
</evidence>
<protein>
    <submittedName>
        <fullName evidence="7">Taurine catabolism dioxygenase</fullName>
    </submittedName>
</protein>
<dbReference type="Proteomes" id="UP000070544">
    <property type="component" value="Unassembled WGS sequence"/>
</dbReference>
<organism evidence="7 8">
    <name type="scientific">Gonapodya prolifera (strain JEL478)</name>
    <name type="common">Monoblepharis prolifera</name>
    <dbReference type="NCBI Taxonomy" id="1344416"/>
    <lineage>
        <taxon>Eukaryota</taxon>
        <taxon>Fungi</taxon>
        <taxon>Fungi incertae sedis</taxon>
        <taxon>Chytridiomycota</taxon>
        <taxon>Chytridiomycota incertae sedis</taxon>
        <taxon>Monoblepharidomycetes</taxon>
        <taxon>Monoblepharidales</taxon>
        <taxon>Gonapodyaceae</taxon>
        <taxon>Gonapodya</taxon>
    </lineage>
</organism>
<name>A0A139A6D1_GONPJ</name>
<keyword evidence="2" id="KW-0479">Metal-binding</keyword>
<dbReference type="InterPro" id="IPR051323">
    <property type="entry name" value="AtsK-like"/>
</dbReference>
<dbReference type="Gene3D" id="3.60.130.10">
    <property type="entry name" value="Clavaminate synthase-like"/>
    <property type="match status" value="1"/>
</dbReference>
<feature type="domain" description="TauD/TfdA-like" evidence="6">
    <location>
        <begin position="18"/>
        <end position="291"/>
    </location>
</feature>
<evidence type="ECO:0000256" key="1">
    <source>
        <dbReference type="ARBA" id="ARBA00005896"/>
    </source>
</evidence>
<evidence type="ECO:0000259" key="6">
    <source>
        <dbReference type="Pfam" id="PF02668"/>
    </source>
</evidence>
<comment type="similarity">
    <text evidence="1">Belongs to the TfdA dioxygenase family.</text>
</comment>
<sequence>MAIDSSPARTLLPAATLTPITPTFGHSVAGIDLTVLSAQDIVDISDLIASRGVIHFKGPHGIDTIDKQIAFSKNFGELHKFPSVRAHDGYPDVLKLHADAQSEFSFGSGGWHADCTFEQLPVKYTLLRVTTTPPDGGGDTSFAFMPAVLSKLNPSLRAVFAQLQGFHPSRHVYDSDYGRAHRKEEDGPGGFPDAVKSPVYPSAVHPCVVTHPRSGLQALYVNSSFTTHLLGMSKFESRALLDLAELLTASSSECQLRVRWNEGDLTMWDNRLVQHTGNWDYKPHVRTAFRTTVVCRDKLVYDLEGKGRGEEAEL</sequence>
<dbReference type="PANTHER" id="PTHR30468">
    <property type="entry name" value="ALPHA-KETOGLUTARATE-DEPENDENT SULFONATE DIOXYGENASE"/>
    <property type="match status" value="1"/>
</dbReference>
<evidence type="ECO:0000313" key="8">
    <source>
        <dbReference type="Proteomes" id="UP000070544"/>
    </source>
</evidence>
<dbReference type="GO" id="GO:0016706">
    <property type="term" value="F:2-oxoglutarate-dependent dioxygenase activity"/>
    <property type="evidence" value="ECO:0007669"/>
    <property type="project" value="TreeGrafter"/>
</dbReference>
<evidence type="ECO:0000313" key="7">
    <source>
        <dbReference type="EMBL" id="KXS11933.1"/>
    </source>
</evidence>
<evidence type="ECO:0000256" key="2">
    <source>
        <dbReference type="ARBA" id="ARBA00022723"/>
    </source>
</evidence>
<evidence type="ECO:0000256" key="5">
    <source>
        <dbReference type="ARBA" id="ARBA00023004"/>
    </source>
</evidence>
<dbReference type="PANTHER" id="PTHR30468:SF1">
    <property type="entry name" value="ALPHA-KETOGLUTARATE-DEPENDENT SULFONATE DIOXYGENASE"/>
    <property type="match status" value="1"/>
</dbReference>
<gene>
    <name evidence="7" type="ORF">M427DRAFT_157757</name>
</gene>
<dbReference type="AlphaFoldDB" id="A0A139A6D1"/>
<dbReference type="STRING" id="1344416.A0A139A6D1"/>
<dbReference type="OrthoDB" id="10568943at2759"/>
<proteinExistence type="inferred from homology"/>